<dbReference type="EMBL" id="KN817519">
    <property type="protein sequence ID" value="KJA29210.1"/>
    <property type="molecule type" value="Genomic_DNA"/>
</dbReference>
<sequence length="78" mass="8212">GACGGTNVASDFIVALDMQQFDVDSHCGAAITITINGKTAHATIADRCVGCGYNNLDLTEGLYAYFDPSMDGTLFGEW</sequence>
<feature type="non-terminal residue" evidence="2">
    <location>
        <position position="1"/>
    </location>
</feature>
<dbReference type="PANTHER" id="PTHR31836">
    <property type="match status" value="1"/>
</dbReference>
<dbReference type="InterPro" id="IPR051477">
    <property type="entry name" value="Expansin_CellWall"/>
</dbReference>
<evidence type="ECO:0008006" key="4">
    <source>
        <dbReference type="Google" id="ProtNLM"/>
    </source>
</evidence>
<gene>
    <name evidence="2" type="ORF">HYPSUDRAFT_111665</name>
</gene>
<organism evidence="2 3">
    <name type="scientific">Hypholoma sublateritium (strain FD-334 SS-4)</name>
    <dbReference type="NCBI Taxonomy" id="945553"/>
    <lineage>
        <taxon>Eukaryota</taxon>
        <taxon>Fungi</taxon>
        <taxon>Dikarya</taxon>
        <taxon>Basidiomycota</taxon>
        <taxon>Agaricomycotina</taxon>
        <taxon>Agaricomycetes</taxon>
        <taxon>Agaricomycetidae</taxon>
        <taxon>Agaricales</taxon>
        <taxon>Agaricineae</taxon>
        <taxon>Strophariaceae</taxon>
        <taxon>Hypholoma</taxon>
    </lineage>
</organism>
<proteinExistence type="predicted"/>
<feature type="non-terminal residue" evidence="2">
    <location>
        <position position="78"/>
    </location>
</feature>
<keyword evidence="1" id="KW-0732">Signal</keyword>
<dbReference type="InterPro" id="IPR036908">
    <property type="entry name" value="RlpA-like_sf"/>
</dbReference>
<evidence type="ECO:0000313" key="3">
    <source>
        <dbReference type="Proteomes" id="UP000054270"/>
    </source>
</evidence>
<accession>A0A0D2QC79</accession>
<keyword evidence="3" id="KW-1185">Reference proteome</keyword>
<dbReference type="CDD" id="cd22191">
    <property type="entry name" value="DPBB_RlpA_EXP_N-like"/>
    <property type="match status" value="1"/>
</dbReference>
<dbReference type="STRING" id="945553.A0A0D2QC79"/>
<dbReference type="Gene3D" id="2.40.40.10">
    <property type="entry name" value="RlpA-like domain"/>
    <property type="match status" value="1"/>
</dbReference>
<reference evidence="3" key="1">
    <citation type="submission" date="2014-04" db="EMBL/GenBank/DDBJ databases">
        <title>Evolutionary Origins and Diversification of the Mycorrhizal Mutualists.</title>
        <authorList>
            <consortium name="DOE Joint Genome Institute"/>
            <consortium name="Mycorrhizal Genomics Consortium"/>
            <person name="Kohler A."/>
            <person name="Kuo A."/>
            <person name="Nagy L.G."/>
            <person name="Floudas D."/>
            <person name="Copeland A."/>
            <person name="Barry K.W."/>
            <person name="Cichocki N."/>
            <person name="Veneault-Fourrey C."/>
            <person name="LaButti K."/>
            <person name="Lindquist E.A."/>
            <person name="Lipzen A."/>
            <person name="Lundell T."/>
            <person name="Morin E."/>
            <person name="Murat C."/>
            <person name="Riley R."/>
            <person name="Ohm R."/>
            <person name="Sun H."/>
            <person name="Tunlid A."/>
            <person name="Henrissat B."/>
            <person name="Grigoriev I.V."/>
            <person name="Hibbett D.S."/>
            <person name="Martin F."/>
        </authorList>
    </citation>
    <scope>NUCLEOTIDE SEQUENCE [LARGE SCALE GENOMIC DNA]</scope>
    <source>
        <strain evidence="3">FD-334 SS-4</strain>
    </source>
</reference>
<dbReference type="PANTHER" id="PTHR31836:SF28">
    <property type="entry name" value="SRCR DOMAIN-CONTAINING PROTEIN-RELATED"/>
    <property type="match status" value="1"/>
</dbReference>
<dbReference type="AlphaFoldDB" id="A0A0D2QC79"/>
<dbReference type="Proteomes" id="UP000054270">
    <property type="component" value="Unassembled WGS sequence"/>
</dbReference>
<evidence type="ECO:0000313" key="2">
    <source>
        <dbReference type="EMBL" id="KJA29210.1"/>
    </source>
</evidence>
<dbReference type="OrthoDB" id="623670at2759"/>
<evidence type="ECO:0000256" key="1">
    <source>
        <dbReference type="ARBA" id="ARBA00022729"/>
    </source>
</evidence>
<dbReference type="SUPFAM" id="SSF50685">
    <property type="entry name" value="Barwin-like endoglucanases"/>
    <property type="match status" value="1"/>
</dbReference>
<name>A0A0D2QC79_HYPSF</name>
<protein>
    <recommendedName>
        <fullName evidence="4">RlpA-like protein double-psi beta-barrel domain-containing protein</fullName>
    </recommendedName>
</protein>
<dbReference type="OMA" id="TVEDKCM"/>